<dbReference type="EMBL" id="JADCSA010000004">
    <property type="protein sequence ID" value="MBE7324218.1"/>
    <property type="molecule type" value="Genomic_DNA"/>
</dbReference>
<keyword evidence="4" id="KW-1185">Reference proteome</keyword>
<sequence length="98" mass="10527">MANVQVTYQEMESQADKLTSAQQEIDSYLTNLKGQVDGLVAGGFVTDSASGSFQTSYEEFTSGAKKTIEGLEGMAQFLKKAAETFRNVDTELSSALKG</sequence>
<evidence type="ECO:0000256" key="2">
    <source>
        <dbReference type="SAM" id="Coils"/>
    </source>
</evidence>
<dbReference type="SUPFAM" id="SSF140453">
    <property type="entry name" value="EsxAB dimer-like"/>
    <property type="match status" value="1"/>
</dbReference>
<dbReference type="Proteomes" id="UP000756387">
    <property type="component" value="Unassembled WGS sequence"/>
</dbReference>
<feature type="coiled-coil region" evidence="2">
    <location>
        <begin position="1"/>
        <end position="31"/>
    </location>
</feature>
<comment type="caution">
    <text evidence="3">The sequence shown here is derived from an EMBL/GenBank/DDBJ whole genome shotgun (WGS) entry which is preliminary data.</text>
</comment>
<name>A0ABR9RRM7_9ACTN</name>
<protein>
    <recommendedName>
        <fullName evidence="1">ESAT-6-like protein</fullName>
    </recommendedName>
</protein>
<reference evidence="3 4" key="1">
    <citation type="submission" date="2020-10" db="EMBL/GenBank/DDBJ databases">
        <title>Nocardioides sp. isolated from sludge.</title>
        <authorList>
            <person name="Zhang X."/>
        </authorList>
    </citation>
    <scope>NUCLEOTIDE SEQUENCE [LARGE SCALE GENOMIC DNA]</scope>
    <source>
        <strain evidence="3 4">Y6</strain>
    </source>
</reference>
<organism evidence="3 4">
    <name type="scientific">Nocardioides malaquae</name>
    <dbReference type="NCBI Taxonomy" id="2773426"/>
    <lineage>
        <taxon>Bacteria</taxon>
        <taxon>Bacillati</taxon>
        <taxon>Actinomycetota</taxon>
        <taxon>Actinomycetes</taxon>
        <taxon>Propionibacteriales</taxon>
        <taxon>Nocardioidaceae</taxon>
        <taxon>Nocardioides</taxon>
    </lineage>
</organism>
<dbReference type="Gene3D" id="1.10.287.1060">
    <property type="entry name" value="ESAT-6-like"/>
    <property type="match status" value="1"/>
</dbReference>
<dbReference type="Pfam" id="PF06013">
    <property type="entry name" value="WXG100"/>
    <property type="match status" value="1"/>
</dbReference>
<proteinExistence type="inferred from homology"/>
<dbReference type="InterPro" id="IPR036689">
    <property type="entry name" value="ESAT-6-like_sf"/>
</dbReference>
<comment type="similarity">
    <text evidence="1">Belongs to the WXG100 family.</text>
</comment>
<evidence type="ECO:0000256" key="1">
    <source>
        <dbReference type="RuleBase" id="RU362001"/>
    </source>
</evidence>
<dbReference type="InterPro" id="IPR010310">
    <property type="entry name" value="T7SS_ESAT-6-like"/>
</dbReference>
<dbReference type="RefSeq" id="WP_193637542.1">
    <property type="nucleotide sequence ID" value="NZ_JADCSA010000004.1"/>
</dbReference>
<accession>A0ABR9RRM7</accession>
<keyword evidence="2" id="KW-0175">Coiled coil</keyword>
<evidence type="ECO:0000313" key="3">
    <source>
        <dbReference type="EMBL" id="MBE7324218.1"/>
    </source>
</evidence>
<dbReference type="NCBIfam" id="TIGR03930">
    <property type="entry name" value="WXG100_ESAT6"/>
    <property type="match status" value="1"/>
</dbReference>
<gene>
    <name evidence="3" type="ORF">IEQ44_06100</name>
</gene>
<evidence type="ECO:0000313" key="4">
    <source>
        <dbReference type="Proteomes" id="UP000756387"/>
    </source>
</evidence>